<evidence type="ECO:0000313" key="2">
    <source>
        <dbReference type="Proteomes" id="UP000838756"/>
    </source>
</evidence>
<sequence length="236" mass="26967">MKGRVQKAVVHKKISVNIEEDKGLESPNEVPCNIHPLIVRRVKAVVHHAGSVLIGLLRTFWIALRHAGSLTMFSFTVATSHIRKLGVKSSPRNINDFQGILNQLYERFEVNNDRMRQRDRRPTGGSISYYRNGWRRRMGDQQNKLTIEIFGFVNMHACQKLTNKAVPVMYRMKNRHEFLCYSSERLYITEDDAGAPAMRRGHLVAVTVGGVDFDGEHLAVGMKMKCFCSWIAENLP</sequence>
<organism evidence="1 2">
    <name type="scientific">Pararge aegeria aegeria</name>
    <dbReference type="NCBI Taxonomy" id="348720"/>
    <lineage>
        <taxon>Eukaryota</taxon>
        <taxon>Metazoa</taxon>
        <taxon>Ecdysozoa</taxon>
        <taxon>Arthropoda</taxon>
        <taxon>Hexapoda</taxon>
        <taxon>Insecta</taxon>
        <taxon>Pterygota</taxon>
        <taxon>Neoptera</taxon>
        <taxon>Endopterygota</taxon>
        <taxon>Lepidoptera</taxon>
        <taxon>Glossata</taxon>
        <taxon>Ditrysia</taxon>
        <taxon>Papilionoidea</taxon>
        <taxon>Nymphalidae</taxon>
        <taxon>Satyrinae</taxon>
        <taxon>Satyrini</taxon>
        <taxon>Parargina</taxon>
        <taxon>Pararge</taxon>
    </lineage>
</organism>
<protein>
    <submittedName>
        <fullName evidence="1">Jg3664 protein</fullName>
    </submittedName>
</protein>
<dbReference type="AlphaFoldDB" id="A0A8S4SDQ0"/>
<evidence type="ECO:0000313" key="1">
    <source>
        <dbReference type="EMBL" id="CAH2250295.1"/>
    </source>
</evidence>
<dbReference type="Proteomes" id="UP000838756">
    <property type="component" value="Unassembled WGS sequence"/>
</dbReference>
<name>A0A8S4SDQ0_9NEOP</name>
<gene>
    <name evidence="1" type="primary">jg3664</name>
    <name evidence="1" type="ORF">PAEG_LOCUS22053</name>
</gene>
<dbReference type="EMBL" id="CAKXAJ010026005">
    <property type="protein sequence ID" value="CAH2250295.1"/>
    <property type="molecule type" value="Genomic_DNA"/>
</dbReference>
<proteinExistence type="predicted"/>
<dbReference type="OrthoDB" id="7439147at2759"/>
<comment type="caution">
    <text evidence="1">The sequence shown here is derived from an EMBL/GenBank/DDBJ whole genome shotgun (WGS) entry which is preliminary data.</text>
</comment>
<keyword evidence="2" id="KW-1185">Reference proteome</keyword>
<accession>A0A8S4SDQ0</accession>
<reference evidence="1" key="1">
    <citation type="submission" date="2022-03" db="EMBL/GenBank/DDBJ databases">
        <authorList>
            <person name="Lindestad O."/>
        </authorList>
    </citation>
    <scope>NUCLEOTIDE SEQUENCE</scope>
</reference>